<reference evidence="1" key="1">
    <citation type="submission" date="2020-02" db="EMBL/GenBank/DDBJ databases">
        <authorList>
            <person name="Meier V. D."/>
        </authorList>
    </citation>
    <scope>NUCLEOTIDE SEQUENCE</scope>
    <source>
        <strain evidence="1">AVDCRST_MAG77</strain>
    </source>
</reference>
<evidence type="ECO:0000313" key="1">
    <source>
        <dbReference type="EMBL" id="CAA9287296.1"/>
    </source>
</evidence>
<accession>A0A6J4JTM8</accession>
<dbReference type="AlphaFoldDB" id="A0A6J4JTM8"/>
<dbReference type="EMBL" id="CADCTC010000231">
    <property type="protein sequence ID" value="CAA9287296.1"/>
    <property type="molecule type" value="Genomic_DNA"/>
</dbReference>
<sequence length="81" mass="8962">MAWHLSSPSLAWAAWPLRLLRFARRPENAVERLASQLAVQDHAQLSHLGWLDAGIWGRALRHSAAREALLKSVAVSGDEQG</sequence>
<organism evidence="1">
    <name type="scientific">uncultured Chloroflexota bacterium</name>
    <dbReference type="NCBI Taxonomy" id="166587"/>
    <lineage>
        <taxon>Bacteria</taxon>
        <taxon>Bacillati</taxon>
        <taxon>Chloroflexota</taxon>
        <taxon>environmental samples</taxon>
    </lineage>
</organism>
<name>A0A6J4JTM8_9CHLR</name>
<protein>
    <submittedName>
        <fullName evidence="1">Uncharacterized protein</fullName>
    </submittedName>
</protein>
<gene>
    <name evidence="1" type="ORF">AVDCRST_MAG77-4387</name>
</gene>
<proteinExistence type="predicted"/>